<dbReference type="EMBL" id="CP038266">
    <property type="protein sequence ID" value="QBR89183.1"/>
    <property type="molecule type" value="Genomic_DNA"/>
</dbReference>
<dbReference type="InterPro" id="IPR024072">
    <property type="entry name" value="DHFR-like_dom_sf"/>
</dbReference>
<name>A0ABX5SSP1_9MICO</name>
<dbReference type="InterPro" id="IPR050765">
    <property type="entry name" value="Riboflavin_Biosynth_HTPR"/>
</dbReference>
<keyword evidence="3" id="KW-1185">Reference proteome</keyword>
<dbReference type="PANTHER" id="PTHR38011:SF12">
    <property type="entry name" value="BIFUNCTIONAL DEAMINASE-REDUCTASE DOMAIN PROTEIN"/>
    <property type="match status" value="1"/>
</dbReference>
<reference evidence="2 3" key="1">
    <citation type="submission" date="2019-03" db="EMBL/GenBank/DDBJ databases">
        <authorList>
            <person name="Dong K."/>
        </authorList>
    </citation>
    <scope>NUCLEOTIDE SEQUENCE [LARGE SCALE GENOMIC DNA]</scope>
    <source>
        <strain evidence="3">dk512</strain>
    </source>
</reference>
<evidence type="ECO:0000313" key="3">
    <source>
        <dbReference type="Proteomes" id="UP000295748"/>
    </source>
</evidence>
<organism evidence="2 3">
    <name type="scientific">Microbacterium wangchenii</name>
    <dbReference type="NCBI Taxonomy" id="2541726"/>
    <lineage>
        <taxon>Bacteria</taxon>
        <taxon>Bacillati</taxon>
        <taxon>Actinomycetota</taxon>
        <taxon>Actinomycetes</taxon>
        <taxon>Micrococcales</taxon>
        <taxon>Microbacteriaceae</taxon>
        <taxon>Microbacterium</taxon>
    </lineage>
</organism>
<accession>A0ABX5SSP1</accession>
<gene>
    <name evidence="2" type="ORF">E4K62_11105</name>
</gene>
<sequence>MSKVVLYMSMSLDGFIAAPGDEAGRGLGIGGEQLHQWLADGGLSPGSYRPSSRVNAEIFDEMMETGAVLTGRRTFDLAGQWGGDHHNGVPIFVITRTPPAEPAPGHARYVTDLDTAVREARAAADGRDVMLHGASAAQALLRAGLIDELVIHLVPVLLGHGRRLFDDSDAGTQELRLVATQEGEGVVHLRYRVGTPE</sequence>
<dbReference type="PANTHER" id="PTHR38011">
    <property type="entry name" value="DIHYDROFOLATE REDUCTASE FAMILY PROTEIN (AFU_ORTHOLOGUE AFUA_8G06820)"/>
    <property type="match status" value="1"/>
</dbReference>
<feature type="domain" description="Bacterial bifunctional deaminase-reductase C-terminal" evidence="1">
    <location>
        <begin position="3"/>
        <end position="184"/>
    </location>
</feature>
<dbReference type="Pfam" id="PF01872">
    <property type="entry name" value="RibD_C"/>
    <property type="match status" value="1"/>
</dbReference>
<dbReference type="Gene3D" id="3.40.430.10">
    <property type="entry name" value="Dihydrofolate Reductase, subunit A"/>
    <property type="match status" value="1"/>
</dbReference>
<dbReference type="RefSeq" id="WP_135067430.1">
    <property type="nucleotide sequence ID" value="NZ_CP038266.1"/>
</dbReference>
<dbReference type="Proteomes" id="UP000295748">
    <property type="component" value="Chromosome"/>
</dbReference>
<evidence type="ECO:0000313" key="2">
    <source>
        <dbReference type="EMBL" id="QBR89183.1"/>
    </source>
</evidence>
<dbReference type="InterPro" id="IPR002734">
    <property type="entry name" value="RibDG_C"/>
</dbReference>
<protein>
    <submittedName>
        <fullName evidence="2">Dihydrofolate reductase</fullName>
    </submittedName>
</protein>
<dbReference type="SUPFAM" id="SSF53597">
    <property type="entry name" value="Dihydrofolate reductase-like"/>
    <property type="match status" value="1"/>
</dbReference>
<proteinExistence type="predicted"/>
<evidence type="ECO:0000259" key="1">
    <source>
        <dbReference type="Pfam" id="PF01872"/>
    </source>
</evidence>